<gene>
    <name evidence="3" type="ORF">BTO30_02945</name>
</gene>
<dbReference type="Proteomes" id="UP000185568">
    <property type="component" value="Unassembled WGS sequence"/>
</dbReference>
<protein>
    <recommendedName>
        <fullName evidence="5">J domain-containing protein</fullName>
    </recommendedName>
</protein>
<dbReference type="InterPro" id="IPR036869">
    <property type="entry name" value="J_dom_sf"/>
</dbReference>
<name>A0A1Q8Q8Q5_9BACI</name>
<sequence>MGAETYRKEVEQLKSWGSLVDNGLAVFAAMVGLPETATVQEVDRAFRKARAKAHPDAGGNEWVSARYNTGYDKFKRLYKVN</sequence>
<dbReference type="SUPFAM" id="SSF46565">
    <property type="entry name" value="Chaperone J-domain"/>
    <property type="match status" value="1"/>
</dbReference>
<evidence type="ECO:0008006" key="5">
    <source>
        <dbReference type="Google" id="ProtNLM"/>
    </source>
</evidence>
<accession>A0A1Q8Q8Q5</accession>
<keyword evidence="4" id="KW-1185">Reference proteome</keyword>
<dbReference type="OrthoDB" id="2942487at2"/>
<keyword evidence="2" id="KW-0346">Stress response</keyword>
<evidence type="ECO:0000256" key="1">
    <source>
        <dbReference type="ARBA" id="ARBA00022705"/>
    </source>
</evidence>
<dbReference type="STRING" id="1714264.BTO30_02945"/>
<evidence type="ECO:0000256" key="2">
    <source>
        <dbReference type="ARBA" id="ARBA00023016"/>
    </source>
</evidence>
<reference evidence="3 4" key="1">
    <citation type="submission" date="2016-12" db="EMBL/GenBank/DDBJ databases">
        <title>Domibacillus antri genome sequencing.</title>
        <authorList>
            <person name="Verma A."/>
            <person name="Krishnamurthi S."/>
        </authorList>
    </citation>
    <scope>NUCLEOTIDE SEQUENCE [LARGE SCALE GENOMIC DNA]</scope>
    <source>
        <strain evidence="3 4">XD80</strain>
    </source>
</reference>
<dbReference type="EMBL" id="MSDU01000005">
    <property type="protein sequence ID" value="OLN23710.1"/>
    <property type="molecule type" value="Genomic_DNA"/>
</dbReference>
<dbReference type="GO" id="GO:0006260">
    <property type="term" value="P:DNA replication"/>
    <property type="evidence" value="ECO:0007669"/>
    <property type="project" value="UniProtKB-KW"/>
</dbReference>
<dbReference type="Gene3D" id="1.10.287.110">
    <property type="entry name" value="DnaJ domain"/>
    <property type="match status" value="1"/>
</dbReference>
<dbReference type="AlphaFoldDB" id="A0A1Q8Q8Q5"/>
<organism evidence="3 4">
    <name type="scientific">Domibacillus antri</name>
    <dbReference type="NCBI Taxonomy" id="1714264"/>
    <lineage>
        <taxon>Bacteria</taxon>
        <taxon>Bacillati</taxon>
        <taxon>Bacillota</taxon>
        <taxon>Bacilli</taxon>
        <taxon>Bacillales</taxon>
        <taxon>Bacillaceae</taxon>
        <taxon>Domibacillus</taxon>
    </lineage>
</organism>
<proteinExistence type="predicted"/>
<keyword evidence="1" id="KW-0235">DNA replication</keyword>
<evidence type="ECO:0000313" key="3">
    <source>
        <dbReference type="EMBL" id="OLN23710.1"/>
    </source>
</evidence>
<comment type="caution">
    <text evidence="3">The sequence shown here is derived from an EMBL/GenBank/DDBJ whole genome shotgun (WGS) entry which is preliminary data.</text>
</comment>
<evidence type="ECO:0000313" key="4">
    <source>
        <dbReference type="Proteomes" id="UP000185568"/>
    </source>
</evidence>
<dbReference type="RefSeq" id="WP_075397231.1">
    <property type="nucleotide sequence ID" value="NZ_MSDU01000005.1"/>
</dbReference>